<comment type="caution">
    <text evidence="1">The sequence shown here is derived from an EMBL/GenBank/DDBJ whole genome shotgun (WGS) entry which is preliminary data.</text>
</comment>
<accession>A0A9P4WJK7</accession>
<dbReference type="AlphaFoldDB" id="A0A9P4WJK7"/>
<dbReference type="Proteomes" id="UP000758155">
    <property type="component" value="Unassembled WGS sequence"/>
</dbReference>
<protein>
    <submittedName>
        <fullName evidence="1">Uncharacterized protein</fullName>
    </submittedName>
</protein>
<sequence>MAGSGSIQDHLKVDIINIVDARFDPPNQDFMDWGADLNDGFALWTIEHQRRTSRRNHTQPEHKLGVRIIFLPTYKFPNAVRIKVTKDGESSGEKVVPKSLLHDPEGHMVLIHTTGRNPAMARHDSHSPVHEPLANEHVVVDLLRDYALFGTMTVTFEDVTEVRYYTTSKEDTFQRRNMIADAAELELGEQVAAEAAAFRIPRERIVDCGYGSMSWEHVHADKRHFAMINFKKRKSKRRVKHGKPVTSFERKKVLDFDSHYRQIDCWPSNDPMYREPCRVAWAIYNDQIRHRIAKLIAKATESNTNCLLRCNSLETLRKIAEATITNETQSVVRCNIHPLLPANDYVEDLMSKLLATMIASERIDMLRVQFKGEGMLRAEKVDDLIVPGQT</sequence>
<gene>
    <name evidence="1" type="ORF">E8E12_002736</name>
</gene>
<dbReference type="OrthoDB" id="10584526at2759"/>
<reference evidence="1" key="1">
    <citation type="submission" date="2019-04" db="EMBL/GenBank/DDBJ databases">
        <title>Sequencing of skin fungus with MAO and IRED activity.</title>
        <authorList>
            <person name="Marsaioli A.J."/>
            <person name="Bonatto J.M.C."/>
            <person name="Reis Junior O."/>
        </authorList>
    </citation>
    <scope>NUCLEOTIDE SEQUENCE</scope>
    <source>
        <strain evidence="1">28M1</strain>
    </source>
</reference>
<evidence type="ECO:0000313" key="1">
    <source>
        <dbReference type="EMBL" id="KAF3034054.1"/>
    </source>
</evidence>
<keyword evidence="2" id="KW-1185">Reference proteome</keyword>
<organism evidence="1 2">
    <name type="scientific">Didymella heteroderae</name>
    <dbReference type="NCBI Taxonomy" id="1769908"/>
    <lineage>
        <taxon>Eukaryota</taxon>
        <taxon>Fungi</taxon>
        <taxon>Dikarya</taxon>
        <taxon>Ascomycota</taxon>
        <taxon>Pezizomycotina</taxon>
        <taxon>Dothideomycetes</taxon>
        <taxon>Pleosporomycetidae</taxon>
        <taxon>Pleosporales</taxon>
        <taxon>Pleosporineae</taxon>
        <taxon>Didymellaceae</taxon>
        <taxon>Didymella</taxon>
    </lineage>
</organism>
<name>A0A9P4WJK7_9PLEO</name>
<dbReference type="EMBL" id="SWKV01000072">
    <property type="protein sequence ID" value="KAF3034054.1"/>
    <property type="molecule type" value="Genomic_DNA"/>
</dbReference>
<proteinExistence type="predicted"/>
<evidence type="ECO:0000313" key="2">
    <source>
        <dbReference type="Proteomes" id="UP000758155"/>
    </source>
</evidence>